<feature type="binding site" evidence="13">
    <location>
        <position position="734"/>
    </location>
    <ligand>
        <name>Mg(2+)</name>
        <dbReference type="ChEBI" id="CHEBI:18420"/>
    </ligand>
</feature>
<gene>
    <name evidence="17" type="ORF">HMH01_07285</name>
</gene>
<dbReference type="EC" id="2.7.9.1" evidence="4"/>
<dbReference type="EMBL" id="JABFBC010000001">
    <property type="protein sequence ID" value="NNU80240.1"/>
    <property type="molecule type" value="Genomic_DNA"/>
</dbReference>
<dbReference type="Gene3D" id="3.20.20.60">
    <property type="entry name" value="Phosphoenolpyruvate-binding domains"/>
    <property type="match status" value="1"/>
</dbReference>
<feature type="domain" description="PEP-utilising enzyme mobile" evidence="15">
    <location>
        <begin position="410"/>
        <end position="492"/>
    </location>
</feature>
<dbReference type="InterPro" id="IPR040442">
    <property type="entry name" value="Pyrv_kinase-like_dom_sf"/>
</dbReference>
<proteinExistence type="inferred from homology"/>
<organism evidence="17 18">
    <name type="scientific">Halovulum dunhuangense</name>
    <dbReference type="NCBI Taxonomy" id="1505036"/>
    <lineage>
        <taxon>Bacteria</taxon>
        <taxon>Pseudomonadati</taxon>
        <taxon>Pseudomonadota</taxon>
        <taxon>Alphaproteobacteria</taxon>
        <taxon>Rhodobacterales</taxon>
        <taxon>Paracoccaceae</taxon>
        <taxon>Halovulum</taxon>
    </lineage>
</organism>
<dbReference type="GO" id="GO:0016301">
    <property type="term" value="F:kinase activity"/>
    <property type="evidence" value="ECO:0007669"/>
    <property type="project" value="UniProtKB-KW"/>
</dbReference>
<comment type="caution">
    <text evidence="17">The sequence shown here is derived from an EMBL/GenBank/DDBJ whole genome shotgun (WGS) entry which is preliminary data.</text>
</comment>
<accession>A0A849L1V4</accession>
<comment type="similarity">
    <text evidence="3">Belongs to the PEP-utilizing enzyme family.</text>
</comment>
<dbReference type="InterPro" id="IPR018274">
    <property type="entry name" value="PEP_util_AS"/>
</dbReference>
<evidence type="ECO:0000256" key="12">
    <source>
        <dbReference type="PIRSR" id="PIRSR000853-2"/>
    </source>
</evidence>
<dbReference type="Gene3D" id="3.50.30.10">
    <property type="entry name" value="Phosphohistidine domain"/>
    <property type="match status" value="1"/>
</dbReference>
<dbReference type="AlphaFoldDB" id="A0A849L1V4"/>
<dbReference type="GO" id="GO:0050242">
    <property type="term" value="F:pyruvate, phosphate dikinase activity"/>
    <property type="evidence" value="ECO:0007669"/>
    <property type="project" value="UniProtKB-EC"/>
</dbReference>
<dbReference type="Gene3D" id="3.30.470.20">
    <property type="entry name" value="ATP-grasp fold, B domain"/>
    <property type="match status" value="1"/>
</dbReference>
<evidence type="ECO:0000259" key="16">
    <source>
        <dbReference type="Pfam" id="PF02896"/>
    </source>
</evidence>
<dbReference type="PROSITE" id="PS00370">
    <property type="entry name" value="PEP_ENZYMES_PHOS_SITE"/>
    <property type="match status" value="1"/>
</dbReference>
<evidence type="ECO:0000256" key="14">
    <source>
        <dbReference type="SAM" id="MobiDB-lite"/>
    </source>
</evidence>
<dbReference type="GO" id="GO:0046872">
    <property type="term" value="F:metal ion binding"/>
    <property type="evidence" value="ECO:0007669"/>
    <property type="project" value="UniProtKB-KW"/>
</dbReference>
<feature type="binding site" evidence="12">
    <location>
        <position position="606"/>
    </location>
    <ligand>
        <name>substrate</name>
    </ligand>
</feature>
<dbReference type="InterPro" id="IPR036637">
    <property type="entry name" value="Phosphohistidine_dom_sf"/>
</dbReference>
<dbReference type="SUPFAM" id="SSF51621">
    <property type="entry name" value="Phosphoenolpyruvate/pyruvate domain"/>
    <property type="match status" value="1"/>
</dbReference>
<evidence type="ECO:0000256" key="11">
    <source>
        <dbReference type="PIRSR" id="PIRSR000853-1"/>
    </source>
</evidence>
<dbReference type="PANTHER" id="PTHR22931">
    <property type="entry name" value="PHOSPHOENOLPYRUVATE DIKINASE-RELATED"/>
    <property type="match status" value="1"/>
</dbReference>
<reference evidence="17 18" key="1">
    <citation type="submission" date="2020-05" db="EMBL/GenBank/DDBJ databases">
        <title>Gimesia benthica sp. nov., a novel planctomycete isolated from a deep-sea water sample of the Northwest Indian Ocean.</title>
        <authorList>
            <person name="Wang J."/>
            <person name="Ruan C."/>
            <person name="Song L."/>
            <person name="Zhu Y."/>
            <person name="Li A."/>
            <person name="Zheng X."/>
            <person name="Wang L."/>
            <person name="Lu Z."/>
            <person name="Huang Y."/>
            <person name="Du W."/>
            <person name="Zhou Y."/>
            <person name="Huang L."/>
            <person name="Dai X."/>
        </authorList>
    </citation>
    <scope>NUCLEOTIDE SEQUENCE [LARGE SCALE GENOMIC DNA]</scope>
    <source>
        <strain evidence="17 18">YYQ-30</strain>
    </source>
</reference>
<protein>
    <recommendedName>
        <fullName evidence="5">Pyruvate, phosphate dikinase</fullName>
        <ecNumber evidence="4">2.7.9.1</ecNumber>
    </recommendedName>
    <alternativeName>
        <fullName evidence="10">Pyruvate, orthophosphate dikinase</fullName>
    </alternativeName>
</protein>
<evidence type="ECO:0000256" key="9">
    <source>
        <dbReference type="ARBA" id="ARBA00022842"/>
    </source>
</evidence>
<feature type="region of interest" description="Disordered" evidence="14">
    <location>
        <begin position="231"/>
        <end position="263"/>
    </location>
</feature>
<dbReference type="Proteomes" id="UP000572377">
    <property type="component" value="Unassembled WGS sequence"/>
</dbReference>
<dbReference type="SUPFAM" id="SSF52009">
    <property type="entry name" value="Phosphohistidine domain"/>
    <property type="match status" value="1"/>
</dbReference>
<feature type="binding site" evidence="12">
    <location>
        <position position="755"/>
    </location>
    <ligand>
        <name>substrate</name>
    </ligand>
</feature>
<keyword evidence="18" id="KW-1185">Reference proteome</keyword>
<feature type="compositionally biased region" description="Polar residues" evidence="14">
    <location>
        <begin position="231"/>
        <end position="242"/>
    </location>
</feature>
<dbReference type="Pfam" id="PF02896">
    <property type="entry name" value="PEP-utilizers_C"/>
    <property type="match status" value="1"/>
</dbReference>
<dbReference type="Gene3D" id="1.10.189.10">
    <property type="entry name" value="Pyruvate Phosphate Dikinase, domain 2"/>
    <property type="match status" value="1"/>
</dbReference>
<keyword evidence="7 13" id="KW-0479">Metal-binding</keyword>
<comment type="cofactor">
    <cofactor evidence="1 13">
        <name>Mg(2+)</name>
        <dbReference type="ChEBI" id="CHEBI:18420"/>
    </cofactor>
</comment>
<sequence>MDDRLTETQIEAPLSLAKAGGHGDRYGARADRMGRMAALGLPLPPGVVLDFATVASIAEGGPIPCIPDPIGPILALRASAGNRRWGGPQSILNVGLSDATLPALIDKIGARGALEAYRRAIRSYAVRVEGMDPEDFDNLLYDQMKFASRLGERDLEAIVAASKALYEDETGAPFPQSRDAQIEGALRAMAREWNAPTARILREANGAPPHAGLALIVQSMVFGLGDSRSGAGSFQPVDSSTGDAAPTGRYLPDAQGGDAGRGVRTPHMITEAERAEAGQTLPALETLEPAAFAALVDGAQTLTRGFGDTYEMQFTVECGRLFILDAEPVRRSSRAAVQIAVDLVECGVIGRETAILRIEPRSLIETLHPQVDPSARRDIFGTGLPASPGAATGTICFSPEAAMALHAQGEPAILVRVETSPEDIRGMHAAVAVLTVRGGMTSHAAVIARGLGLPCVVGASDLQLSLKAGELRARDGRVFRQGQRITVDGTSGEALAGAPAMVPAVPSPAFGRLMDWADEIRELGVRANADTPADAAMARRFKVDGIGLCRTEHMFFEGDRITVMREMIMAETVEERIAALDRLLPMQRADFAALFETMQGLPVTIRLLDPPLHEFLPHSEEEMAALAAATGLPLARVIARADDLREFNPMLGKRGVRLGITMPEIYDMQARAIFEAAYDAGSRTGAQVIPEIMIPLVSANREAELVKARVEAVAGAVMAERGGSLEYHIGVMVETPRGALRAGDLARSSHFLSFGTNDLTQMTYGLSRDDAGRFMRDYVQKGVFPEDPFHSLDIEGVGELLLIAAKRGRATRPDVTLGLCGEHGGDPESIRFCKVAGFDYVSCSPFRVPIARLAAAQATILTRNSAR</sequence>
<keyword evidence="6 17" id="KW-0808">Transferase</keyword>
<evidence type="ECO:0000256" key="3">
    <source>
        <dbReference type="ARBA" id="ARBA00007837"/>
    </source>
</evidence>
<dbReference type="Gene3D" id="1.20.80.30">
    <property type="match status" value="1"/>
</dbReference>
<evidence type="ECO:0000313" key="17">
    <source>
        <dbReference type="EMBL" id="NNU80240.1"/>
    </source>
</evidence>
<feature type="binding site" evidence="12">
    <location>
        <position position="734"/>
    </location>
    <ligand>
        <name>substrate</name>
    </ligand>
</feature>
<dbReference type="InterPro" id="IPR015813">
    <property type="entry name" value="Pyrv/PenolPyrv_kinase-like_dom"/>
</dbReference>
<evidence type="ECO:0000256" key="8">
    <source>
        <dbReference type="ARBA" id="ARBA00022777"/>
    </source>
</evidence>
<keyword evidence="8 17" id="KW-0418">Kinase</keyword>
<evidence type="ECO:0000313" key="18">
    <source>
        <dbReference type="Proteomes" id="UP000572377"/>
    </source>
</evidence>
<evidence type="ECO:0000256" key="2">
    <source>
        <dbReference type="ARBA" id="ARBA00003144"/>
    </source>
</evidence>
<evidence type="ECO:0000256" key="6">
    <source>
        <dbReference type="ARBA" id="ARBA00022679"/>
    </source>
</evidence>
<evidence type="ECO:0000256" key="4">
    <source>
        <dbReference type="ARBA" id="ARBA00011994"/>
    </source>
</evidence>
<feature type="binding site" evidence="12">
    <location>
        <position position="550"/>
    </location>
    <ligand>
        <name>substrate</name>
    </ligand>
</feature>
<dbReference type="InterPro" id="IPR008279">
    <property type="entry name" value="PEP-util_enz_mobile_dom"/>
</dbReference>
<dbReference type="SUPFAM" id="SSF56059">
    <property type="entry name" value="Glutathione synthetase ATP-binding domain-like"/>
    <property type="match status" value="1"/>
</dbReference>
<dbReference type="InterPro" id="IPR000121">
    <property type="entry name" value="PEP_util_C"/>
</dbReference>
<dbReference type="InterPro" id="IPR010121">
    <property type="entry name" value="Pyruvate_phosphate_dikinase"/>
</dbReference>
<evidence type="ECO:0000256" key="1">
    <source>
        <dbReference type="ARBA" id="ARBA00001946"/>
    </source>
</evidence>
<feature type="binding site" evidence="12">
    <location>
        <position position="757"/>
    </location>
    <ligand>
        <name>substrate</name>
    </ligand>
</feature>
<name>A0A849L1V4_9RHOB</name>
<evidence type="ECO:0000259" key="15">
    <source>
        <dbReference type="Pfam" id="PF00391"/>
    </source>
</evidence>
<feature type="active site" description="Proton donor" evidence="11">
    <location>
        <position position="820"/>
    </location>
</feature>
<evidence type="ECO:0000256" key="13">
    <source>
        <dbReference type="PIRSR" id="PIRSR000853-3"/>
    </source>
</evidence>
<dbReference type="PIRSF" id="PIRSF000853">
    <property type="entry name" value="PPDK"/>
    <property type="match status" value="1"/>
</dbReference>
<dbReference type="Pfam" id="PF00391">
    <property type="entry name" value="PEP-utilizers"/>
    <property type="match status" value="1"/>
</dbReference>
<dbReference type="NCBIfam" id="TIGR01828">
    <property type="entry name" value="pyru_phos_dikin"/>
    <property type="match status" value="1"/>
</dbReference>
<keyword evidence="17" id="KW-0670">Pyruvate</keyword>
<feature type="binding site" evidence="12">
    <location>
        <position position="758"/>
    </location>
    <ligand>
        <name>substrate</name>
    </ligand>
</feature>
<comment type="function">
    <text evidence="2">Catalyzes the reversible phosphorylation of pyruvate and phosphate.</text>
</comment>
<dbReference type="RefSeq" id="WP_171323832.1">
    <property type="nucleotide sequence ID" value="NZ_JABFBC010000001.1"/>
</dbReference>
<feature type="active site" description="Tele-phosphohistidine intermediate" evidence="11">
    <location>
        <position position="443"/>
    </location>
</feature>
<evidence type="ECO:0000256" key="10">
    <source>
        <dbReference type="ARBA" id="ARBA00032883"/>
    </source>
</evidence>
<feature type="binding site" evidence="13">
    <location>
        <position position="758"/>
    </location>
    <ligand>
        <name>Mg(2+)</name>
        <dbReference type="ChEBI" id="CHEBI:18420"/>
    </ligand>
</feature>
<dbReference type="PANTHER" id="PTHR22931:SF9">
    <property type="entry name" value="PYRUVATE, PHOSPHATE DIKINASE 1, CHLOROPLASTIC"/>
    <property type="match status" value="1"/>
</dbReference>
<evidence type="ECO:0000256" key="7">
    <source>
        <dbReference type="ARBA" id="ARBA00022723"/>
    </source>
</evidence>
<feature type="domain" description="PEP-utilising enzyme C-terminal" evidence="16">
    <location>
        <begin position="511"/>
        <end position="858"/>
    </location>
</feature>
<keyword evidence="9 13" id="KW-0460">Magnesium</keyword>
<evidence type="ECO:0000256" key="5">
    <source>
        <dbReference type="ARBA" id="ARBA00020138"/>
    </source>
</evidence>
<feature type="binding site" evidence="12">
    <location>
        <position position="756"/>
    </location>
    <ligand>
        <name>substrate</name>
    </ligand>
</feature>